<dbReference type="EMBL" id="CAJVPY010002519">
    <property type="protein sequence ID" value="CAG8563152.1"/>
    <property type="molecule type" value="Genomic_DNA"/>
</dbReference>
<sequence length="110" mass="12043">MGATAIHLHPQNNKCIMQNTKIEKPSATITFLRIMINTITMMVSITTQKPAIINGITGIDMPSDFTRAPLHTAFDQNCFHPNLAGHSITLRLQLAPALTLNLFTDTSNIG</sequence>
<organism evidence="1 2">
    <name type="scientific">Dentiscutata erythropus</name>
    <dbReference type="NCBI Taxonomy" id="1348616"/>
    <lineage>
        <taxon>Eukaryota</taxon>
        <taxon>Fungi</taxon>
        <taxon>Fungi incertae sedis</taxon>
        <taxon>Mucoromycota</taxon>
        <taxon>Glomeromycotina</taxon>
        <taxon>Glomeromycetes</taxon>
        <taxon>Diversisporales</taxon>
        <taxon>Gigasporaceae</taxon>
        <taxon>Dentiscutata</taxon>
    </lineage>
</organism>
<reference evidence="1" key="1">
    <citation type="submission" date="2021-06" db="EMBL/GenBank/DDBJ databases">
        <authorList>
            <person name="Kallberg Y."/>
            <person name="Tangrot J."/>
            <person name="Rosling A."/>
        </authorList>
    </citation>
    <scope>NUCLEOTIDE SEQUENCE</scope>
    <source>
        <strain evidence="1">MA453B</strain>
    </source>
</reference>
<proteinExistence type="predicted"/>
<gene>
    <name evidence="1" type="ORF">DERYTH_LOCUS5836</name>
</gene>
<evidence type="ECO:0000313" key="1">
    <source>
        <dbReference type="EMBL" id="CAG8563152.1"/>
    </source>
</evidence>
<dbReference type="AlphaFoldDB" id="A0A9N9BE79"/>
<accession>A0A9N9BE79</accession>
<dbReference type="Proteomes" id="UP000789405">
    <property type="component" value="Unassembled WGS sequence"/>
</dbReference>
<protein>
    <submittedName>
        <fullName evidence="1">25729_t:CDS:1</fullName>
    </submittedName>
</protein>
<name>A0A9N9BE79_9GLOM</name>
<evidence type="ECO:0000313" key="2">
    <source>
        <dbReference type="Proteomes" id="UP000789405"/>
    </source>
</evidence>
<keyword evidence="2" id="KW-1185">Reference proteome</keyword>
<comment type="caution">
    <text evidence="1">The sequence shown here is derived from an EMBL/GenBank/DDBJ whole genome shotgun (WGS) entry which is preliminary data.</text>
</comment>